<evidence type="ECO:0000313" key="3">
    <source>
        <dbReference type="Proteomes" id="UP000310200"/>
    </source>
</evidence>
<dbReference type="InterPro" id="IPR012337">
    <property type="entry name" value="RNaseH-like_sf"/>
</dbReference>
<name>A0A4S2JH35_9HYME</name>
<dbReference type="InterPro" id="IPR008906">
    <property type="entry name" value="HATC_C_dom"/>
</dbReference>
<dbReference type="Proteomes" id="UP000310200">
    <property type="component" value="Unassembled WGS sequence"/>
</dbReference>
<keyword evidence="3" id="KW-1185">Reference proteome</keyword>
<proteinExistence type="predicted"/>
<dbReference type="GO" id="GO:0046983">
    <property type="term" value="F:protein dimerization activity"/>
    <property type="evidence" value="ECO:0007669"/>
    <property type="project" value="InterPro"/>
</dbReference>
<sequence length="86" mass="10058">MLCLPFSNAVVERAFSIMNVIKNKLRNRMAVKTADAIMRIRFNMPQGCKNFQPTINMLKKFNSENMYLVENTEIEQDEIFDIFSCT</sequence>
<dbReference type="Pfam" id="PF05699">
    <property type="entry name" value="Dimer_Tnp_hAT"/>
    <property type="match status" value="1"/>
</dbReference>
<reference evidence="2 3" key="1">
    <citation type="journal article" date="2019" name="Philos. Trans. R. Soc. Lond., B, Biol. Sci.">
        <title>Ant behaviour and brain gene expression of defending hosts depend on the ecological success of the intruding social parasite.</title>
        <authorList>
            <person name="Kaur R."/>
            <person name="Stoldt M."/>
            <person name="Jongepier E."/>
            <person name="Feldmeyer B."/>
            <person name="Menzel F."/>
            <person name="Bornberg-Bauer E."/>
            <person name="Foitzik S."/>
        </authorList>
    </citation>
    <scope>NUCLEOTIDE SEQUENCE [LARGE SCALE GENOMIC DNA]</scope>
    <source>
        <tissue evidence="2">Whole body</tissue>
    </source>
</reference>
<accession>A0A4S2JH35</accession>
<dbReference type="AlphaFoldDB" id="A0A4S2JH35"/>
<organism evidence="2 3">
    <name type="scientific">Temnothorax longispinosus</name>
    <dbReference type="NCBI Taxonomy" id="300112"/>
    <lineage>
        <taxon>Eukaryota</taxon>
        <taxon>Metazoa</taxon>
        <taxon>Ecdysozoa</taxon>
        <taxon>Arthropoda</taxon>
        <taxon>Hexapoda</taxon>
        <taxon>Insecta</taxon>
        <taxon>Pterygota</taxon>
        <taxon>Neoptera</taxon>
        <taxon>Endopterygota</taxon>
        <taxon>Hymenoptera</taxon>
        <taxon>Apocrita</taxon>
        <taxon>Aculeata</taxon>
        <taxon>Formicoidea</taxon>
        <taxon>Formicidae</taxon>
        <taxon>Myrmicinae</taxon>
        <taxon>Temnothorax</taxon>
    </lineage>
</organism>
<evidence type="ECO:0000259" key="1">
    <source>
        <dbReference type="Pfam" id="PF05699"/>
    </source>
</evidence>
<evidence type="ECO:0000313" key="2">
    <source>
        <dbReference type="EMBL" id="TGZ35073.1"/>
    </source>
</evidence>
<gene>
    <name evidence="2" type="ORF">DBV15_08978</name>
</gene>
<protein>
    <recommendedName>
        <fullName evidence="1">HAT C-terminal dimerisation domain-containing protein</fullName>
    </recommendedName>
</protein>
<dbReference type="EMBL" id="QBLH01003719">
    <property type="protein sequence ID" value="TGZ35073.1"/>
    <property type="molecule type" value="Genomic_DNA"/>
</dbReference>
<feature type="domain" description="HAT C-terminal dimerisation" evidence="1">
    <location>
        <begin position="1"/>
        <end position="44"/>
    </location>
</feature>
<dbReference type="SUPFAM" id="SSF53098">
    <property type="entry name" value="Ribonuclease H-like"/>
    <property type="match status" value="1"/>
</dbReference>
<comment type="caution">
    <text evidence="2">The sequence shown here is derived from an EMBL/GenBank/DDBJ whole genome shotgun (WGS) entry which is preliminary data.</text>
</comment>